<dbReference type="AlphaFoldDB" id="A0A5K7SE90"/>
<proteinExistence type="predicted"/>
<evidence type="ECO:0000256" key="1">
    <source>
        <dbReference type="SAM" id="MobiDB-lite"/>
    </source>
</evidence>
<dbReference type="EMBL" id="AP018694">
    <property type="protein sequence ID" value="BBE19805.1"/>
    <property type="molecule type" value="Genomic_DNA"/>
</dbReference>
<feature type="region of interest" description="Disordered" evidence="1">
    <location>
        <begin position="29"/>
        <end position="50"/>
    </location>
</feature>
<organism evidence="2 3">
    <name type="scientific">Aquipluma nitroreducens</name>
    <dbReference type="NCBI Taxonomy" id="2010828"/>
    <lineage>
        <taxon>Bacteria</taxon>
        <taxon>Pseudomonadati</taxon>
        <taxon>Bacteroidota</taxon>
        <taxon>Bacteroidia</taxon>
        <taxon>Marinilabiliales</taxon>
        <taxon>Prolixibacteraceae</taxon>
        <taxon>Aquipluma</taxon>
    </lineage>
</organism>
<accession>A0A5K7SE90</accession>
<evidence type="ECO:0000313" key="3">
    <source>
        <dbReference type="Proteomes" id="UP001193389"/>
    </source>
</evidence>
<name>A0A5K7SE90_9BACT</name>
<gene>
    <name evidence="2" type="ORF">AQPE_3993</name>
</gene>
<evidence type="ECO:0000313" key="2">
    <source>
        <dbReference type="EMBL" id="BBE19805.1"/>
    </source>
</evidence>
<feature type="compositionally biased region" description="Basic and acidic residues" evidence="1">
    <location>
        <begin position="34"/>
        <end position="44"/>
    </location>
</feature>
<reference evidence="2" key="1">
    <citation type="journal article" date="2020" name="Int. J. Syst. Evol. Microbiol.">
        <title>Aquipluma nitroreducens gen. nov. sp. nov., a novel facultatively anaerobic bacterium isolated from a freshwater lake.</title>
        <authorList>
            <person name="Watanabe M."/>
            <person name="Kojima H."/>
            <person name="Fukui M."/>
        </authorList>
    </citation>
    <scope>NUCLEOTIDE SEQUENCE</scope>
    <source>
        <strain evidence="2">MeG22</strain>
    </source>
</reference>
<dbReference type="KEGG" id="anf:AQPE_3993"/>
<dbReference type="Proteomes" id="UP001193389">
    <property type="component" value="Chromosome"/>
</dbReference>
<protein>
    <submittedName>
        <fullName evidence="2">Uncharacterized protein</fullName>
    </submittedName>
</protein>
<sequence length="50" mass="5917">MRITILLKGSKKKPTLKIRKMNFLDPKMKRPRINKNEGKRKTTELIKVPV</sequence>
<keyword evidence="3" id="KW-1185">Reference proteome</keyword>